<evidence type="ECO:0000313" key="2">
    <source>
        <dbReference type="EMBL" id="CZT10256.1"/>
    </source>
</evidence>
<dbReference type="InParanoid" id="A0A1E1LIE0"/>
<dbReference type="AlphaFoldDB" id="A0A1E1LIE0"/>
<proteinExistence type="predicted"/>
<evidence type="ECO:0000256" key="1">
    <source>
        <dbReference type="SAM" id="MobiDB-lite"/>
    </source>
</evidence>
<feature type="region of interest" description="Disordered" evidence="1">
    <location>
        <begin position="40"/>
        <end position="60"/>
    </location>
</feature>
<sequence length="83" mass="9857">MCHQLIHMFKCAHQREPTIVRCKAPDSDCETPFLEPRMKSVKRSDVLKQQQRDELRKPRLNEPLELPRLLTKDTGLEFYEGSY</sequence>
<accession>A0A1E1LIE0</accession>
<name>A0A1E1LIE0_9HELO</name>
<organism evidence="2 3">
    <name type="scientific">Rhynchosporium graminicola</name>
    <dbReference type="NCBI Taxonomy" id="2792576"/>
    <lineage>
        <taxon>Eukaryota</taxon>
        <taxon>Fungi</taxon>
        <taxon>Dikarya</taxon>
        <taxon>Ascomycota</taxon>
        <taxon>Pezizomycotina</taxon>
        <taxon>Leotiomycetes</taxon>
        <taxon>Helotiales</taxon>
        <taxon>Ploettnerulaceae</taxon>
        <taxon>Rhynchosporium</taxon>
    </lineage>
</organism>
<reference evidence="3" key="1">
    <citation type="submission" date="2016-03" db="EMBL/GenBank/DDBJ databases">
        <authorList>
            <person name="Ploux O."/>
        </authorList>
    </citation>
    <scope>NUCLEOTIDE SEQUENCE [LARGE SCALE GENOMIC DNA]</scope>
    <source>
        <strain evidence="3">UK7</strain>
    </source>
</reference>
<evidence type="ECO:0000313" key="3">
    <source>
        <dbReference type="Proteomes" id="UP000178129"/>
    </source>
</evidence>
<gene>
    <name evidence="2" type="ORF">RCO7_02932</name>
</gene>
<dbReference type="Proteomes" id="UP000178129">
    <property type="component" value="Unassembled WGS sequence"/>
</dbReference>
<protein>
    <submittedName>
        <fullName evidence="2">Uncharacterized protein</fullName>
    </submittedName>
</protein>
<keyword evidence="3" id="KW-1185">Reference proteome</keyword>
<dbReference type="EMBL" id="FJUW01000054">
    <property type="protein sequence ID" value="CZT10256.1"/>
    <property type="molecule type" value="Genomic_DNA"/>
</dbReference>
<comment type="caution">
    <text evidence="2">The sequence shown here is derived from an EMBL/GenBank/DDBJ whole genome shotgun (WGS) entry which is preliminary data.</text>
</comment>